<gene>
    <name evidence="1" type="ORF">QV13_26830</name>
</gene>
<dbReference type="Proteomes" id="UP000094412">
    <property type="component" value="Unassembled WGS sequence"/>
</dbReference>
<protein>
    <submittedName>
        <fullName evidence="1">Uncharacterized protein</fullName>
    </submittedName>
</protein>
<keyword evidence="2" id="KW-1185">Reference proteome</keyword>
<comment type="caution">
    <text evidence="1">The sequence shown here is derived from an EMBL/GenBank/DDBJ whole genome shotgun (WGS) entry which is preliminary data.</text>
</comment>
<organism evidence="1 2">
    <name type="scientific">Mesorhizobium hungaricum</name>
    <dbReference type="NCBI Taxonomy" id="1566387"/>
    <lineage>
        <taxon>Bacteria</taxon>
        <taxon>Pseudomonadati</taxon>
        <taxon>Pseudomonadota</taxon>
        <taxon>Alphaproteobacteria</taxon>
        <taxon>Hyphomicrobiales</taxon>
        <taxon>Phyllobacteriaceae</taxon>
        <taxon>Mesorhizobium</taxon>
    </lineage>
</organism>
<dbReference type="STRING" id="1566387.QV13_26830"/>
<dbReference type="AlphaFoldDB" id="A0A1C2DEU1"/>
<reference evidence="1 2" key="1">
    <citation type="submission" date="2016-08" db="EMBL/GenBank/DDBJ databases">
        <title>Whole genome sequence of Mesorhizobium sp. strain UASWS1009 isolated from industrial sewage.</title>
        <authorList>
            <person name="Crovadore J."/>
            <person name="Calmin G."/>
            <person name="Chablais R."/>
            <person name="Cochard B."/>
            <person name="Lefort F."/>
        </authorList>
    </citation>
    <scope>NUCLEOTIDE SEQUENCE [LARGE SCALE GENOMIC DNA]</scope>
    <source>
        <strain evidence="1 2">UASWS1009</strain>
    </source>
</reference>
<dbReference type="EMBL" id="MDEO01000036">
    <property type="protein sequence ID" value="OCX13146.1"/>
    <property type="molecule type" value="Genomic_DNA"/>
</dbReference>
<evidence type="ECO:0000313" key="2">
    <source>
        <dbReference type="Proteomes" id="UP000094412"/>
    </source>
</evidence>
<dbReference type="OrthoDB" id="7858662at2"/>
<proteinExistence type="predicted"/>
<evidence type="ECO:0000313" key="1">
    <source>
        <dbReference type="EMBL" id="OCX13146.1"/>
    </source>
</evidence>
<accession>A0A1C2DEU1</accession>
<dbReference type="RefSeq" id="WP_024923228.1">
    <property type="nucleotide sequence ID" value="NZ_MDEO01000036.1"/>
</dbReference>
<sequence length="104" mass="11754">MTFDREAADRIFRESARLAMLKMLAEETDETLPSDVIEVRLVPFGIRRPRAWVHGELKYLEELGAVIATAAGTVMGATLTELGRRHLRREIAIEGVKRPLKPEI</sequence>
<name>A0A1C2DEU1_9HYPH</name>